<evidence type="ECO:0000313" key="11">
    <source>
        <dbReference type="Proteomes" id="UP000249464"/>
    </source>
</evidence>
<evidence type="ECO:0000256" key="6">
    <source>
        <dbReference type="ARBA" id="ARBA00023136"/>
    </source>
</evidence>
<gene>
    <name evidence="10" type="primary">BQ5605_C002g01797</name>
    <name evidence="10" type="ORF">BQ5605_C002G01797</name>
</gene>
<dbReference type="PIRSF" id="PIRSF010045">
    <property type="entry name" value="DUF850_TM_euk"/>
    <property type="match status" value="1"/>
</dbReference>
<evidence type="ECO:0000313" key="10">
    <source>
        <dbReference type="EMBL" id="SGY35741.1"/>
    </source>
</evidence>
<organism evidence="10 11">
    <name type="scientific">Microbotryum silenes-dioicae</name>
    <dbReference type="NCBI Taxonomy" id="796604"/>
    <lineage>
        <taxon>Eukaryota</taxon>
        <taxon>Fungi</taxon>
        <taxon>Dikarya</taxon>
        <taxon>Basidiomycota</taxon>
        <taxon>Pucciniomycotina</taxon>
        <taxon>Microbotryomycetes</taxon>
        <taxon>Microbotryales</taxon>
        <taxon>Microbotryaceae</taxon>
        <taxon>Microbotryum</taxon>
    </lineage>
</organism>
<dbReference type="SMART" id="SM01415">
    <property type="entry name" value="DUF106"/>
    <property type="match status" value="1"/>
</dbReference>
<evidence type="ECO:0000256" key="3">
    <source>
        <dbReference type="ARBA" id="ARBA00020822"/>
    </source>
</evidence>
<evidence type="ECO:0000256" key="8">
    <source>
        <dbReference type="SAM" id="MobiDB-lite"/>
    </source>
</evidence>
<dbReference type="Proteomes" id="UP000249464">
    <property type="component" value="Unassembled WGS sequence"/>
</dbReference>
<keyword evidence="11" id="KW-1185">Reference proteome</keyword>
<feature type="transmembrane region" description="Helical" evidence="9">
    <location>
        <begin position="155"/>
        <end position="174"/>
    </location>
</feature>
<dbReference type="PANTHER" id="PTHR13116">
    <property type="entry name" value="ER MEMBRANE PROTEIN COMPLEX SUBUNIT 3"/>
    <property type="match status" value="1"/>
</dbReference>
<dbReference type="GO" id="GO:0072546">
    <property type="term" value="C:EMC complex"/>
    <property type="evidence" value="ECO:0007669"/>
    <property type="project" value="TreeGrafter"/>
</dbReference>
<evidence type="ECO:0000256" key="1">
    <source>
        <dbReference type="ARBA" id="ARBA00004141"/>
    </source>
</evidence>
<feature type="transmembrane region" description="Helical" evidence="9">
    <location>
        <begin position="201"/>
        <end position="219"/>
    </location>
</feature>
<feature type="region of interest" description="Disordered" evidence="8">
    <location>
        <begin position="1"/>
        <end position="34"/>
    </location>
</feature>
<accession>A0A2X0MUK0</accession>
<evidence type="ECO:0000256" key="4">
    <source>
        <dbReference type="ARBA" id="ARBA00022692"/>
    </source>
</evidence>
<evidence type="ECO:0000256" key="5">
    <source>
        <dbReference type="ARBA" id="ARBA00022989"/>
    </source>
</evidence>
<protein>
    <recommendedName>
        <fullName evidence="3 7">ER membrane protein complex subunit 3</fullName>
    </recommendedName>
</protein>
<evidence type="ECO:0000256" key="9">
    <source>
        <dbReference type="SAM" id="Phobius"/>
    </source>
</evidence>
<dbReference type="EMBL" id="FQNC01000041">
    <property type="protein sequence ID" value="SGY35741.1"/>
    <property type="molecule type" value="Genomic_DNA"/>
</dbReference>
<dbReference type="AlphaFoldDB" id="A0A2X0MUK0"/>
<comment type="function">
    <text evidence="7">The EMC seems to be required for efficient folding of proteins in the endoplasmic reticulum (ER).</text>
</comment>
<name>A0A2X0MUK0_9BASI</name>
<dbReference type="Pfam" id="PF01956">
    <property type="entry name" value="EMC3_TMCO1"/>
    <property type="match status" value="1"/>
</dbReference>
<dbReference type="PANTHER" id="PTHR13116:SF5">
    <property type="entry name" value="ER MEMBRANE PROTEIN COMPLEX SUBUNIT 3"/>
    <property type="match status" value="1"/>
</dbReference>
<dbReference type="InterPro" id="IPR002809">
    <property type="entry name" value="EMC3/TMCO1"/>
</dbReference>
<sequence length="301" mass="32795">MKLETCENSGRPACARGSPLPPVQPRSRLKSKKMKQDLVLDPAIRDWVLGPLTAIMLLSGLTRHYVAMGMNSPPKQQPLLAIREHNSSFLPPAAFIALKAHLASAYQSGYYLKEPPRAEGAAAPPPANALTDPGAMDGMLDMLKKQAVGFLPQTILMYYIGYFFEGFVLTRLPFPLTLRFKSMLQRGIETQDMDVSWVSSVSWYFLCLFGLSSVYRLILGEENAADGNGAMMAQMGGMGGMMGGMGASTAAGAAPPPPMPGQPAVEYHKLMKNEKENLDIVEYSWVCEGVEDRLLKKFGSG</sequence>
<keyword evidence="4 9" id="KW-0812">Transmembrane</keyword>
<comment type="subcellular location">
    <subcellularLocation>
        <location evidence="1">Membrane</location>
        <topology evidence="1">Multi-pass membrane protein</topology>
    </subcellularLocation>
</comment>
<dbReference type="STRING" id="796604.A0A2X0MUK0"/>
<evidence type="ECO:0000256" key="2">
    <source>
        <dbReference type="ARBA" id="ARBA00005376"/>
    </source>
</evidence>
<evidence type="ECO:0000256" key="7">
    <source>
        <dbReference type="PIRNR" id="PIRNR010045"/>
    </source>
</evidence>
<dbReference type="InterPro" id="IPR008568">
    <property type="entry name" value="EMC3"/>
</dbReference>
<proteinExistence type="inferred from homology"/>
<comment type="similarity">
    <text evidence="2 7">Belongs to the EMC3 family.</text>
</comment>
<keyword evidence="5 9" id="KW-1133">Transmembrane helix</keyword>
<dbReference type="GO" id="GO:0034975">
    <property type="term" value="P:protein folding in endoplasmic reticulum"/>
    <property type="evidence" value="ECO:0007669"/>
    <property type="project" value="TreeGrafter"/>
</dbReference>
<reference evidence="10 11" key="1">
    <citation type="submission" date="2016-11" db="EMBL/GenBank/DDBJ databases">
        <authorList>
            <person name="Jaros S."/>
            <person name="Januszkiewicz K."/>
            <person name="Wedrychowicz H."/>
        </authorList>
    </citation>
    <scope>NUCLEOTIDE SEQUENCE [LARGE SCALE GENOMIC DNA]</scope>
</reference>
<keyword evidence="6 9" id="KW-0472">Membrane</keyword>